<proteinExistence type="predicted"/>
<dbReference type="STRING" id="1391654.AKJ09_03999"/>
<organism evidence="2 3">
    <name type="scientific">Labilithrix luteola</name>
    <dbReference type="NCBI Taxonomy" id="1391654"/>
    <lineage>
        <taxon>Bacteria</taxon>
        <taxon>Pseudomonadati</taxon>
        <taxon>Myxococcota</taxon>
        <taxon>Polyangia</taxon>
        <taxon>Polyangiales</taxon>
        <taxon>Labilitrichaceae</taxon>
        <taxon>Labilithrix</taxon>
    </lineage>
</organism>
<protein>
    <submittedName>
        <fullName evidence="2">Uncharacterized protein</fullName>
    </submittedName>
</protein>
<feature type="region of interest" description="Disordered" evidence="1">
    <location>
        <begin position="1"/>
        <end position="44"/>
    </location>
</feature>
<dbReference type="AlphaFoldDB" id="A0A0K1PUY0"/>
<evidence type="ECO:0000313" key="2">
    <source>
        <dbReference type="EMBL" id="AKU97335.1"/>
    </source>
</evidence>
<reference evidence="2 3" key="1">
    <citation type="submission" date="2015-08" db="EMBL/GenBank/DDBJ databases">
        <authorList>
            <person name="Babu N.S."/>
            <person name="Beckwith C.J."/>
            <person name="Beseler K.G."/>
            <person name="Brison A."/>
            <person name="Carone J.V."/>
            <person name="Caskin T.P."/>
            <person name="Diamond M."/>
            <person name="Durham M.E."/>
            <person name="Foxe J.M."/>
            <person name="Go M."/>
            <person name="Henderson B.A."/>
            <person name="Jones I.B."/>
            <person name="McGettigan J.A."/>
            <person name="Micheletti S.J."/>
            <person name="Nasrallah M.E."/>
            <person name="Ortiz D."/>
            <person name="Piller C.R."/>
            <person name="Privatt S.R."/>
            <person name="Schneider S.L."/>
            <person name="Sharp S."/>
            <person name="Smith T.C."/>
            <person name="Stanton J.D."/>
            <person name="Ullery H.E."/>
            <person name="Wilson R.J."/>
            <person name="Serrano M.G."/>
            <person name="Buck G."/>
            <person name="Lee V."/>
            <person name="Wang Y."/>
            <person name="Carvalho R."/>
            <person name="Voegtly L."/>
            <person name="Shi R."/>
            <person name="Duckworth R."/>
            <person name="Johnson A."/>
            <person name="Loviza R."/>
            <person name="Walstead R."/>
            <person name="Shah Z."/>
            <person name="Kiflezghi M."/>
            <person name="Wade K."/>
            <person name="Ball S.L."/>
            <person name="Bradley K.W."/>
            <person name="Asai D.J."/>
            <person name="Bowman C.A."/>
            <person name="Russell D.A."/>
            <person name="Pope W.H."/>
            <person name="Jacobs-Sera D."/>
            <person name="Hendrix R.W."/>
            <person name="Hatfull G.F."/>
        </authorList>
    </citation>
    <scope>NUCLEOTIDE SEQUENCE [LARGE SCALE GENOMIC DNA]</scope>
    <source>
        <strain evidence="2 3">DSM 27648</strain>
    </source>
</reference>
<evidence type="ECO:0000313" key="3">
    <source>
        <dbReference type="Proteomes" id="UP000064967"/>
    </source>
</evidence>
<name>A0A0K1PUY0_9BACT</name>
<feature type="compositionally biased region" description="Basic residues" evidence="1">
    <location>
        <begin position="16"/>
        <end position="26"/>
    </location>
</feature>
<evidence type="ECO:0000256" key="1">
    <source>
        <dbReference type="SAM" id="MobiDB-lite"/>
    </source>
</evidence>
<accession>A0A0K1PUY0</accession>
<sequence length="44" mass="5220">MKEFEVPRTDSIAGSRSRRAPHRKNRAANVLTGRSPRERRRLRF</sequence>
<keyword evidence="3" id="KW-1185">Reference proteome</keyword>
<dbReference type="Proteomes" id="UP000064967">
    <property type="component" value="Chromosome"/>
</dbReference>
<dbReference type="EMBL" id="CP012333">
    <property type="protein sequence ID" value="AKU97335.1"/>
    <property type="molecule type" value="Genomic_DNA"/>
</dbReference>
<gene>
    <name evidence="2" type="ORF">AKJ09_03999</name>
</gene>
<dbReference type="KEGG" id="llu:AKJ09_03999"/>